<keyword evidence="3" id="KW-1185">Reference proteome</keyword>
<dbReference type="RefSeq" id="WP_079412454.1">
    <property type="nucleotide sequence ID" value="NZ_MZGW01000004.1"/>
</dbReference>
<evidence type="ECO:0000256" key="1">
    <source>
        <dbReference type="SAM" id="Coils"/>
    </source>
</evidence>
<dbReference type="InterPro" id="IPR027417">
    <property type="entry name" value="P-loop_NTPase"/>
</dbReference>
<reference evidence="2 3" key="1">
    <citation type="submission" date="2017-03" db="EMBL/GenBank/DDBJ databases">
        <title>Genome sequence of Clostridium thermoalcaliphilum DSM 7309.</title>
        <authorList>
            <person name="Poehlein A."/>
            <person name="Daniel R."/>
        </authorList>
    </citation>
    <scope>NUCLEOTIDE SEQUENCE [LARGE SCALE GENOMIC DNA]</scope>
    <source>
        <strain evidence="2 3">DSM 7309</strain>
    </source>
</reference>
<dbReference type="Proteomes" id="UP000190140">
    <property type="component" value="Unassembled WGS sequence"/>
</dbReference>
<evidence type="ECO:0000313" key="3">
    <source>
        <dbReference type="Proteomes" id="UP000190140"/>
    </source>
</evidence>
<dbReference type="STRING" id="29349.CLOTH_14050"/>
<dbReference type="EMBL" id="MZGW01000004">
    <property type="protein sequence ID" value="OPJ55646.1"/>
    <property type="molecule type" value="Genomic_DNA"/>
</dbReference>
<dbReference type="OrthoDB" id="856045at2"/>
<feature type="coiled-coil region" evidence="1">
    <location>
        <begin position="1115"/>
        <end position="1169"/>
    </location>
</feature>
<sequence length="1177" mass="137931">MLKDIVKLNSDMQSSINLNLDYKDEGKKLSYIPTKSSIEVIGNIIASFSNPNRTKSKILIGPYGKGKSHLALYLIGMITDHSRSEKKYNMILNKALEVSNNDKKDNHYKSINNFINSKDKYLPVILNSTPYNNGFGDLLIYGLKKSLELNDLGNIRLDFYFDKAVDKIKLWQKDYLETYNLFERLLDEDINDFIGKLYSYNEEAYKKFEELYKQITSGAEFEPLLSANPISIYKDVNEKIKQYGYKGIFVFYDEFSKYIEYLVSNDAFLDIKLLQDFAEFCNRSKDQQVHLLLISHKNISQYTGNLEKNKIDQWKAIEGRFEEIQYNDFTNQQYELAAGSIKKDEKLWHKFRLMHKEKFENLKRNMIVRNLFKDLSDEEFENWIIYGAYPMNPITAYCLPRISEKVAQNERTLFSFLCKDETNSLSDYVKNNNREVKLDVLYDYFEDNIISLGYTDEIYKVWRKASNALEKLEEDLEKEIVKTIAILHIINNFSLLKPTKQIIKFLYNNEGLNALENLIRNNILIDRKTTSALDICNDIDIEIFTEIKNIKENSKKEINVVDFLNLNFSNIFIESRRHNDDNSIIRYFKVKFAEESLNDSYIQQDLRAQNSDGIVYIVNSHNIILNLDNERAIFIYEKIDKHVEEDIYDLWSIKKLKELKKEDISIRNELEVIERSYEEKVSEYIDNILNISKDSIVLYRNKEQNLSNKKCLRELASKIMDDIFANTPIINSEIINKNNPSKVVEGARKKIIAEILNPLSKTINFRKGSLESTILRSILLKSGCIHELENEGTYKLNYSILSKDTTYNNSFIKLVKGINEIIINSSEEVSFAKIYDFMILPEYKFGMKRGPIPIILGFILNKHKKYLLIKKDGVEVQISAEILEDIHEMPERFVFRLEEMTYEKEIYIQQLEDIFKEYINENDTVYDNLTYLTMGIKKWFLYLSKYAKDAKNEYKGSLESERISKDIIKFKNKLRILNENSIEFLFRDLKSIFNTQDYNELISKIKYAKAKIDGLTNNLYEKVESDIKKVLGLPGQISLNNGLYELIGDIDKSKKYSGGIESTLINFAHDKKQLNDSKEYLDKLSYILIGIYIGDWNDGTPNNFYKKLSEIKYNLESKNDTYKEDNEDIQTLEIAITSVELSDRGEMLLNDLRDTIEDYGNSISEEEKRQILIELLK</sequence>
<accession>A0A1V4I6P8</accession>
<evidence type="ECO:0000313" key="2">
    <source>
        <dbReference type="EMBL" id="OPJ55646.1"/>
    </source>
</evidence>
<keyword evidence="1" id="KW-0175">Coiled coil</keyword>
<name>A0A1V4I6P8_9FIRM</name>
<dbReference type="SUPFAM" id="SSF52540">
    <property type="entry name" value="P-loop containing nucleoside triphosphate hydrolases"/>
    <property type="match status" value="1"/>
</dbReference>
<protein>
    <submittedName>
        <fullName evidence="2">Uncharacterized protein</fullName>
    </submittedName>
</protein>
<gene>
    <name evidence="2" type="ORF">CLOTH_14050</name>
</gene>
<comment type="caution">
    <text evidence="2">The sequence shown here is derived from an EMBL/GenBank/DDBJ whole genome shotgun (WGS) entry which is preliminary data.</text>
</comment>
<organism evidence="2 3">
    <name type="scientific">Alkalithermobacter paradoxus</name>
    <dbReference type="NCBI Taxonomy" id="29349"/>
    <lineage>
        <taxon>Bacteria</taxon>
        <taxon>Bacillati</taxon>
        <taxon>Bacillota</taxon>
        <taxon>Clostridia</taxon>
        <taxon>Peptostreptococcales</taxon>
        <taxon>Tepidibacteraceae</taxon>
        <taxon>Alkalithermobacter</taxon>
    </lineage>
</organism>
<dbReference type="AlphaFoldDB" id="A0A1V4I6P8"/>
<proteinExistence type="predicted"/>